<keyword evidence="3" id="KW-1185">Reference proteome</keyword>
<sequence>MYGGQTTEAATENEGDANAYPFPDSTGFTAINRSQTQLLTPESSAVAVARPGQTSSRAIGNSRRRHNPDVARYLGLGSTTEPAHLEKYAPRPRRAGGRNGHRSPASLTQCNPQYPRATDDSNTNSPIMDDLPMSHAVHPEDFSYVTPKSIFGLETAPSISQDTVETHHAEDLHPVLLSLGDDTVLGAFPDDNGELLCRNNNDTATNGDDYDFDIPDDELLVLTLGSCFDISSNVSNSLAGFQDSNNDKEHSVDDDRVNAIQEAPPVSSSQPARKKFVSPVTSTTRVLSASREKEIAQTRKPIVRPLFPESVRDRSPIIGLSSNVVLRTCFRIGEAINQSLQAFKSGQQMIIELYARVLASERTETHQYFTFCDLFHIRPPYIKGAYDAAIWKAVPLFEYDSRRLLQQGRICRCVGVMKHSTKERIMTIHNIWEATWDDIQWVEGIVCS</sequence>
<accession>A0A9Q8ZF25</accession>
<reference evidence="2" key="1">
    <citation type="submission" date="2021-12" db="EMBL/GenBank/DDBJ databases">
        <title>Curvularia clavata genome.</title>
        <authorList>
            <person name="Cao Y."/>
        </authorList>
    </citation>
    <scope>NUCLEOTIDE SEQUENCE</scope>
    <source>
        <strain evidence="2">Yc1106</strain>
    </source>
</reference>
<proteinExistence type="predicted"/>
<feature type="region of interest" description="Disordered" evidence="1">
    <location>
        <begin position="1"/>
        <end position="28"/>
    </location>
</feature>
<organism evidence="2 3">
    <name type="scientific">Curvularia clavata</name>
    <dbReference type="NCBI Taxonomy" id="95742"/>
    <lineage>
        <taxon>Eukaryota</taxon>
        <taxon>Fungi</taxon>
        <taxon>Dikarya</taxon>
        <taxon>Ascomycota</taxon>
        <taxon>Pezizomycotina</taxon>
        <taxon>Dothideomycetes</taxon>
        <taxon>Pleosporomycetidae</taxon>
        <taxon>Pleosporales</taxon>
        <taxon>Pleosporineae</taxon>
        <taxon>Pleosporaceae</taxon>
        <taxon>Curvularia</taxon>
    </lineage>
</organism>
<protein>
    <submittedName>
        <fullName evidence="2">Uncharacterized protein</fullName>
    </submittedName>
</protein>
<dbReference type="EMBL" id="CP089278">
    <property type="protein sequence ID" value="USP79558.1"/>
    <property type="molecule type" value="Genomic_DNA"/>
</dbReference>
<dbReference type="Proteomes" id="UP001056012">
    <property type="component" value="Chromosome 5"/>
</dbReference>
<dbReference type="AlphaFoldDB" id="A0A9Q8ZF25"/>
<evidence type="ECO:0000313" key="3">
    <source>
        <dbReference type="Proteomes" id="UP001056012"/>
    </source>
</evidence>
<name>A0A9Q8ZF25_CURCL</name>
<feature type="region of interest" description="Disordered" evidence="1">
    <location>
        <begin position="41"/>
        <end position="126"/>
    </location>
</feature>
<evidence type="ECO:0000256" key="1">
    <source>
        <dbReference type="SAM" id="MobiDB-lite"/>
    </source>
</evidence>
<feature type="compositionally biased region" description="Polar residues" evidence="1">
    <location>
        <begin position="1"/>
        <end position="10"/>
    </location>
</feature>
<feature type="compositionally biased region" description="Basic residues" evidence="1">
    <location>
        <begin position="90"/>
        <end position="101"/>
    </location>
</feature>
<dbReference type="VEuPathDB" id="FungiDB:yc1106_06832"/>
<dbReference type="OrthoDB" id="5397183at2759"/>
<evidence type="ECO:0000313" key="2">
    <source>
        <dbReference type="EMBL" id="USP79558.1"/>
    </source>
</evidence>
<gene>
    <name evidence="2" type="ORF">yc1106_06832</name>
</gene>